<dbReference type="EMBL" id="BGPR01009248">
    <property type="protein sequence ID" value="GBN38825.1"/>
    <property type="molecule type" value="Genomic_DNA"/>
</dbReference>
<name>A0A4Y2NH69_ARAVE</name>
<reference evidence="1 2" key="1">
    <citation type="journal article" date="2019" name="Sci. Rep.">
        <title>Orb-weaving spider Araneus ventricosus genome elucidates the spidroin gene catalogue.</title>
        <authorList>
            <person name="Kono N."/>
            <person name="Nakamura H."/>
            <person name="Ohtoshi R."/>
            <person name="Moran D.A.P."/>
            <person name="Shinohara A."/>
            <person name="Yoshida Y."/>
            <person name="Fujiwara M."/>
            <person name="Mori M."/>
            <person name="Tomita M."/>
            <person name="Arakawa K."/>
        </authorList>
    </citation>
    <scope>NUCLEOTIDE SEQUENCE [LARGE SCALE GENOMIC DNA]</scope>
</reference>
<protein>
    <submittedName>
        <fullName evidence="1">Uncharacterized protein</fullName>
    </submittedName>
</protein>
<sequence>MNPFLRGTDLVRLTDGTRCLNCPVAVFRTGARGARLVPGYPKGPQNLFDRLHSAKLTTDLRHWILGGTYNNFAPATPFYQNPPLQLP</sequence>
<evidence type="ECO:0000313" key="1">
    <source>
        <dbReference type="EMBL" id="GBN38825.1"/>
    </source>
</evidence>
<proteinExistence type="predicted"/>
<dbReference type="AlphaFoldDB" id="A0A4Y2NH69"/>
<evidence type="ECO:0000313" key="2">
    <source>
        <dbReference type="Proteomes" id="UP000499080"/>
    </source>
</evidence>
<accession>A0A4Y2NH69</accession>
<organism evidence="1 2">
    <name type="scientific">Araneus ventricosus</name>
    <name type="common">Orbweaver spider</name>
    <name type="synonym">Epeira ventricosa</name>
    <dbReference type="NCBI Taxonomy" id="182803"/>
    <lineage>
        <taxon>Eukaryota</taxon>
        <taxon>Metazoa</taxon>
        <taxon>Ecdysozoa</taxon>
        <taxon>Arthropoda</taxon>
        <taxon>Chelicerata</taxon>
        <taxon>Arachnida</taxon>
        <taxon>Araneae</taxon>
        <taxon>Araneomorphae</taxon>
        <taxon>Entelegynae</taxon>
        <taxon>Araneoidea</taxon>
        <taxon>Araneidae</taxon>
        <taxon>Araneus</taxon>
    </lineage>
</organism>
<dbReference type="Proteomes" id="UP000499080">
    <property type="component" value="Unassembled WGS sequence"/>
</dbReference>
<keyword evidence="2" id="KW-1185">Reference proteome</keyword>
<comment type="caution">
    <text evidence="1">The sequence shown here is derived from an EMBL/GenBank/DDBJ whole genome shotgun (WGS) entry which is preliminary data.</text>
</comment>
<gene>
    <name evidence="1" type="ORF">AVEN_126026_1</name>
</gene>